<keyword evidence="10" id="KW-0695">RNA-directed DNA polymerase</keyword>
<reference evidence="17 18" key="1">
    <citation type="submission" date="2015-08" db="EMBL/GenBank/DDBJ databases">
        <title>Next Generation Sequencing and Analysis of the Genome of Puccinia sorghi L Schw, the Causal Agent of Maize Common Rust.</title>
        <authorList>
            <person name="Rochi L."/>
            <person name="Burguener G."/>
            <person name="Darino M."/>
            <person name="Turjanski A."/>
            <person name="Kreff E."/>
            <person name="Dieguez M.J."/>
            <person name="Sacco F."/>
        </authorList>
    </citation>
    <scope>NUCLEOTIDE SEQUENCE [LARGE SCALE GENOMIC DNA]</scope>
    <source>
        <strain evidence="17 18">RO10H11247</strain>
    </source>
</reference>
<evidence type="ECO:0000256" key="7">
    <source>
        <dbReference type="ARBA" id="ARBA00022842"/>
    </source>
</evidence>
<dbReference type="GO" id="GO:0046872">
    <property type="term" value="F:metal ion binding"/>
    <property type="evidence" value="ECO:0007669"/>
    <property type="project" value="UniProtKB-KW"/>
</dbReference>
<dbReference type="PANTHER" id="PTHR42648">
    <property type="entry name" value="TRANSPOSASE, PUTATIVE-RELATED"/>
    <property type="match status" value="1"/>
</dbReference>
<evidence type="ECO:0000256" key="4">
    <source>
        <dbReference type="ARBA" id="ARBA00022723"/>
    </source>
</evidence>
<dbReference type="SUPFAM" id="SSF53098">
    <property type="entry name" value="Ribonuclease H-like"/>
    <property type="match status" value="1"/>
</dbReference>
<dbReference type="GO" id="GO:0006310">
    <property type="term" value="P:DNA recombination"/>
    <property type="evidence" value="ECO:0007669"/>
    <property type="project" value="UniProtKB-KW"/>
</dbReference>
<keyword evidence="6" id="KW-0378">Hydrolase</keyword>
<evidence type="ECO:0000256" key="5">
    <source>
        <dbReference type="ARBA" id="ARBA00022759"/>
    </source>
</evidence>
<dbReference type="PROSITE" id="PS50994">
    <property type="entry name" value="INTEGRASE"/>
    <property type="match status" value="1"/>
</dbReference>
<evidence type="ECO:0000256" key="15">
    <source>
        <dbReference type="SAM" id="MobiDB-lite"/>
    </source>
</evidence>
<dbReference type="GO" id="GO:0005634">
    <property type="term" value="C:nucleus"/>
    <property type="evidence" value="ECO:0007669"/>
    <property type="project" value="UniProtKB-ARBA"/>
</dbReference>
<dbReference type="VEuPathDB" id="FungiDB:VP01_553g1"/>
<keyword evidence="8" id="KW-0694">RNA-binding</keyword>
<evidence type="ECO:0000256" key="14">
    <source>
        <dbReference type="ARBA" id="ARBA00049244"/>
    </source>
</evidence>
<organism evidence="17 18">
    <name type="scientific">Puccinia sorghi</name>
    <dbReference type="NCBI Taxonomy" id="27349"/>
    <lineage>
        <taxon>Eukaryota</taxon>
        <taxon>Fungi</taxon>
        <taxon>Dikarya</taxon>
        <taxon>Basidiomycota</taxon>
        <taxon>Pucciniomycotina</taxon>
        <taxon>Pucciniomycetes</taxon>
        <taxon>Pucciniales</taxon>
        <taxon>Pucciniaceae</taxon>
        <taxon>Puccinia</taxon>
    </lineage>
</organism>
<dbReference type="GO" id="GO:0004519">
    <property type="term" value="F:endonuclease activity"/>
    <property type="evidence" value="ECO:0007669"/>
    <property type="project" value="UniProtKB-KW"/>
</dbReference>
<keyword evidence="7" id="KW-0460">Magnesium</keyword>
<keyword evidence="3" id="KW-0540">Nuclease</keyword>
<keyword evidence="9" id="KW-0229">DNA integration</keyword>
<dbReference type="GO" id="GO:0015074">
    <property type="term" value="P:DNA integration"/>
    <property type="evidence" value="ECO:0007669"/>
    <property type="project" value="UniProtKB-KW"/>
</dbReference>
<keyword evidence="11" id="KW-0808">Transferase</keyword>
<dbReference type="InterPro" id="IPR001584">
    <property type="entry name" value="Integrase_cat-core"/>
</dbReference>
<feature type="domain" description="Integrase catalytic" evidence="16">
    <location>
        <begin position="62"/>
        <end position="151"/>
    </location>
</feature>
<keyword evidence="4" id="KW-0479">Metal-binding</keyword>
<dbReference type="Gene3D" id="3.30.420.10">
    <property type="entry name" value="Ribonuclease H-like superfamily/Ribonuclease H"/>
    <property type="match status" value="1"/>
</dbReference>
<evidence type="ECO:0000313" key="17">
    <source>
        <dbReference type="EMBL" id="KNZ48603.1"/>
    </source>
</evidence>
<evidence type="ECO:0000256" key="9">
    <source>
        <dbReference type="ARBA" id="ARBA00022908"/>
    </source>
</evidence>
<evidence type="ECO:0000256" key="13">
    <source>
        <dbReference type="ARBA" id="ARBA00048173"/>
    </source>
</evidence>
<dbReference type="InterPro" id="IPR039537">
    <property type="entry name" value="Retrotran_Ty1/copia-like"/>
</dbReference>
<evidence type="ECO:0000256" key="10">
    <source>
        <dbReference type="ARBA" id="ARBA00022918"/>
    </source>
</evidence>
<dbReference type="AlphaFoldDB" id="A0A0L6UJA6"/>
<name>A0A0L6UJA6_9BASI</name>
<keyword evidence="12" id="KW-0233">DNA recombination</keyword>
<dbReference type="Pfam" id="PF00665">
    <property type="entry name" value="rve"/>
    <property type="match status" value="1"/>
</dbReference>
<evidence type="ECO:0000256" key="2">
    <source>
        <dbReference type="ARBA" id="ARBA00022695"/>
    </source>
</evidence>
<evidence type="ECO:0000256" key="12">
    <source>
        <dbReference type="ARBA" id="ARBA00023172"/>
    </source>
</evidence>
<protein>
    <recommendedName>
        <fullName evidence="16">Integrase catalytic domain-containing protein</fullName>
    </recommendedName>
</protein>
<evidence type="ECO:0000259" key="16">
    <source>
        <dbReference type="PROSITE" id="PS50994"/>
    </source>
</evidence>
<dbReference type="GO" id="GO:0003964">
    <property type="term" value="F:RNA-directed DNA polymerase activity"/>
    <property type="evidence" value="ECO:0007669"/>
    <property type="project" value="UniProtKB-KW"/>
</dbReference>
<dbReference type="OrthoDB" id="413122at2759"/>
<feature type="region of interest" description="Disordered" evidence="15">
    <location>
        <begin position="266"/>
        <end position="294"/>
    </location>
</feature>
<keyword evidence="2" id="KW-0548">Nucleotidyltransferase</keyword>
<dbReference type="InterPro" id="IPR012337">
    <property type="entry name" value="RNaseH-like_sf"/>
</dbReference>
<dbReference type="GO" id="GO:0016787">
    <property type="term" value="F:hydrolase activity"/>
    <property type="evidence" value="ECO:0007669"/>
    <property type="project" value="UniProtKB-KW"/>
</dbReference>
<evidence type="ECO:0000256" key="3">
    <source>
        <dbReference type="ARBA" id="ARBA00022722"/>
    </source>
</evidence>
<keyword evidence="1" id="KW-0815">Transposition</keyword>
<gene>
    <name evidence="17" type="ORF">VP01_553g1</name>
</gene>
<dbReference type="GO" id="GO:0003723">
    <property type="term" value="F:RNA binding"/>
    <property type="evidence" value="ECO:0007669"/>
    <property type="project" value="UniProtKB-KW"/>
</dbReference>
<dbReference type="GO" id="GO:0003887">
    <property type="term" value="F:DNA-directed DNA polymerase activity"/>
    <property type="evidence" value="ECO:0007669"/>
    <property type="project" value="UniProtKB-KW"/>
</dbReference>
<dbReference type="InterPro" id="IPR036397">
    <property type="entry name" value="RNaseH_sf"/>
</dbReference>
<dbReference type="PANTHER" id="PTHR42648:SF11">
    <property type="entry name" value="TRANSPOSON TY4-P GAG-POL POLYPROTEIN"/>
    <property type="match status" value="1"/>
</dbReference>
<evidence type="ECO:0000256" key="6">
    <source>
        <dbReference type="ARBA" id="ARBA00022801"/>
    </source>
</evidence>
<comment type="catalytic activity">
    <reaction evidence="13">
        <text>DNA(n) + a 2'-deoxyribonucleoside 5'-triphosphate = DNA(n+1) + diphosphate</text>
        <dbReference type="Rhea" id="RHEA:22508"/>
        <dbReference type="Rhea" id="RHEA-COMP:17339"/>
        <dbReference type="Rhea" id="RHEA-COMP:17340"/>
        <dbReference type="ChEBI" id="CHEBI:33019"/>
        <dbReference type="ChEBI" id="CHEBI:61560"/>
        <dbReference type="ChEBI" id="CHEBI:173112"/>
        <dbReference type="EC" id="2.7.7.49"/>
    </reaction>
</comment>
<comment type="catalytic activity">
    <reaction evidence="14">
        <text>DNA(n) + a 2'-deoxyribonucleoside 5'-triphosphate = DNA(n+1) + diphosphate</text>
        <dbReference type="Rhea" id="RHEA:22508"/>
        <dbReference type="Rhea" id="RHEA-COMP:17339"/>
        <dbReference type="Rhea" id="RHEA-COMP:17340"/>
        <dbReference type="ChEBI" id="CHEBI:33019"/>
        <dbReference type="ChEBI" id="CHEBI:61560"/>
        <dbReference type="ChEBI" id="CHEBI:173112"/>
        <dbReference type="EC" id="2.7.7.7"/>
    </reaction>
</comment>
<evidence type="ECO:0000313" key="18">
    <source>
        <dbReference type="Proteomes" id="UP000037035"/>
    </source>
</evidence>
<evidence type="ECO:0000256" key="11">
    <source>
        <dbReference type="ARBA" id="ARBA00022932"/>
    </source>
</evidence>
<keyword evidence="5" id="KW-0255">Endonuclease</keyword>
<evidence type="ECO:0000256" key="1">
    <source>
        <dbReference type="ARBA" id="ARBA00022578"/>
    </source>
</evidence>
<evidence type="ECO:0000256" key="8">
    <source>
        <dbReference type="ARBA" id="ARBA00022884"/>
    </source>
</evidence>
<keyword evidence="18" id="KW-1185">Reference proteome</keyword>
<dbReference type="GO" id="GO:0032196">
    <property type="term" value="P:transposition"/>
    <property type="evidence" value="ECO:0007669"/>
    <property type="project" value="UniProtKB-KW"/>
</dbReference>
<keyword evidence="11" id="KW-0239">DNA-directed DNA polymerase</keyword>
<comment type="caution">
    <text evidence="17">The sequence shown here is derived from an EMBL/GenBank/DDBJ whole genome shotgun (WGS) entry which is preliminary data.</text>
</comment>
<dbReference type="Proteomes" id="UP000037035">
    <property type="component" value="Unassembled WGS sequence"/>
</dbReference>
<sequence length="356" mass="40319">MCDPASPQCHLSEAEILHKSLGHVSYSRIRQKLGIPLKFTETCKACTVSKMTKASYKHRSSRASKPFEELHLDLIGPISPVSHKNHKYILTIVDGNTRFCSAIPIKTKSDVFSALTYVIDAEAKRIGYYPSIIHSDRGTEFINASLGDYCRANIPAHRSKKSPYEMFKGHSIALDFFRPIGNPVVVYSHQKKEKLDPRGAFGKLIGFDVELKSYKVLMNDGHLVDSKNVEFLDFESSCDGENADDELFIEEQVEQPFPRKFVERRSEESINVKEEEPEDSFEDTRSEDRSEDYDSGVTDLEIVEALVPVESNPVGRILRERTLQVKPVKYSAFTEDPRSFKKAVTARCLGRSMGRN</sequence>
<dbReference type="EMBL" id="LAVV01010763">
    <property type="protein sequence ID" value="KNZ48603.1"/>
    <property type="molecule type" value="Genomic_DNA"/>
</dbReference>
<accession>A0A0L6UJA6</accession>
<proteinExistence type="predicted"/>